<dbReference type="GO" id="GO:0071949">
    <property type="term" value="F:FAD binding"/>
    <property type="evidence" value="ECO:0007669"/>
    <property type="project" value="InterPro"/>
</dbReference>
<evidence type="ECO:0000313" key="3">
    <source>
        <dbReference type="Proteomes" id="UP000198211"/>
    </source>
</evidence>
<dbReference type="GO" id="GO:0055088">
    <property type="term" value="P:lipid homeostasis"/>
    <property type="evidence" value="ECO:0007669"/>
    <property type="project" value="TreeGrafter"/>
</dbReference>
<comment type="caution">
    <text evidence="2">The sequence shown here is derived from an EMBL/GenBank/DDBJ whole genome shotgun (WGS) entry which is preliminary data.</text>
</comment>
<gene>
    <name evidence="2" type="ORF">PHMEG_00040762</name>
</gene>
<dbReference type="Proteomes" id="UP000198211">
    <property type="component" value="Unassembled WGS sequence"/>
</dbReference>
<dbReference type="GO" id="GO:0033540">
    <property type="term" value="P:fatty acid beta-oxidation using acyl-CoA oxidase"/>
    <property type="evidence" value="ECO:0007669"/>
    <property type="project" value="TreeGrafter"/>
</dbReference>
<evidence type="ECO:0000259" key="1">
    <source>
        <dbReference type="Pfam" id="PF14749"/>
    </source>
</evidence>
<evidence type="ECO:0000313" key="2">
    <source>
        <dbReference type="EMBL" id="OWY90893.1"/>
    </source>
</evidence>
<dbReference type="AlphaFoldDB" id="A0A225UD31"/>
<dbReference type="Pfam" id="PF14749">
    <property type="entry name" value="Acyl-CoA_ox_N"/>
    <property type="match status" value="1"/>
</dbReference>
<dbReference type="STRING" id="4795.A0A225UD31"/>
<feature type="non-terminal residue" evidence="2">
    <location>
        <position position="158"/>
    </location>
</feature>
<dbReference type="PANTHER" id="PTHR10909">
    <property type="entry name" value="ELECTRON TRANSPORT OXIDOREDUCTASE"/>
    <property type="match status" value="1"/>
</dbReference>
<sequence length="158" mass="18489">MLKSKWMTKTITFDQPQHHITSHINHLTFQFTTSSAIVMELKDLAPLLLKKERANGDIDVSLLTHILRNGKLANERRKQLVALIEQHPVLSDRDMMFRNHTERYEFGLKKVWHFVQFLKDQHITDQKELEIMYAALGEPLCIDVHLSMFIPTLENQGT</sequence>
<dbReference type="EMBL" id="NBNE01021610">
    <property type="protein sequence ID" value="OWY90893.1"/>
    <property type="molecule type" value="Genomic_DNA"/>
</dbReference>
<protein>
    <submittedName>
        <fullName evidence="2">Acyl-CoA dehydrogenase</fullName>
    </submittedName>
</protein>
<dbReference type="GO" id="GO:0005777">
    <property type="term" value="C:peroxisome"/>
    <property type="evidence" value="ECO:0007669"/>
    <property type="project" value="InterPro"/>
</dbReference>
<keyword evidence="3" id="KW-1185">Reference proteome</keyword>
<dbReference type="GO" id="GO:0003997">
    <property type="term" value="F:acyl-CoA oxidase activity"/>
    <property type="evidence" value="ECO:0007669"/>
    <property type="project" value="InterPro"/>
</dbReference>
<feature type="domain" description="Acyl-coenzyme A oxidase N-terminal" evidence="1">
    <location>
        <begin position="59"/>
        <end position="158"/>
    </location>
</feature>
<dbReference type="GO" id="GO:0005504">
    <property type="term" value="F:fatty acid binding"/>
    <property type="evidence" value="ECO:0007669"/>
    <property type="project" value="TreeGrafter"/>
</dbReference>
<dbReference type="InterPro" id="IPR012258">
    <property type="entry name" value="Acyl-CoA_oxidase"/>
</dbReference>
<dbReference type="PANTHER" id="PTHR10909:SF250">
    <property type="entry name" value="PEROXISOMAL ACYL-COENZYME A OXIDASE 1"/>
    <property type="match status" value="1"/>
</dbReference>
<dbReference type="InterPro" id="IPR037069">
    <property type="entry name" value="AcylCoA_DH/ox_N_sf"/>
</dbReference>
<accession>A0A225UD31</accession>
<name>A0A225UD31_9STRA</name>
<dbReference type="OrthoDB" id="538336at2759"/>
<organism evidence="2 3">
    <name type="scientific">Phytophthora megakarya</name>
    <dbReference type="NCBI Taxonomy" id="4795"/>
    <lineage>
        <taxon>Eukaryota</taxon>
        <taxon>Sar</taxon>
        <taxon>Stramenopiles</taxon>
        <taxon>Oomycota</taxon>
        <taxon>Peronosporomycetes</taxon>
        <taxon>Peronosporales</taxon>
        <taxon>Peronosporaceae</taxon>
        <taxon>Phytophthora</taxon>
    </lineage>
</organism>
<dbReference type="InterPro" id="IPR029320">
    <property type="entry name" value="Acyl-CoA_ox_N"/>
</dbReference>
<reference evidence="3" key="1">
    <citation type="submission" date="2017-03" db="EMBL/GenBank/DDBJ databases">
        <title>Phytopthora megakarya and P. palmivora, two closely related causual agents of cacao black pod achieved similar genome size and gene model numbers by different mechanisms.</title>
        <authorList>
            <person name="Ali S."/>
            <person name="Shao J."/>
            <person name="Larry D.J."/>
            <person name="Kronmiller B."/>
            <person name="Shen D."/>
            <person name="Strem M.D."/>
            <person name="Melnick R.L."/>
            <person name="Guiltinan M.J."/>
            <person name="Tyler B.M."/>
            <person name="Meinhardt L.W."/>
            <person name="Bailey B.A."/>
        </authorList>
    </citation>
    <scope>NUCLEOTIDE SEQUENCE [LARGE SCALE GENOMIC DNA]</scope>
    <source>
        <strain evidence="3">zdho120</strain>
    </source>
</reference>
<proteinExistence type="predicted"/>
<dbReference type="Gene3D" id="1.10.540.10">
    <property type="entry name" value="Acyl-CoA dehydrogenase/oxidase, N-terminal domain"/>
    <property type="match status" value="1"/>
</dbReference>